<dbReference type="EMBL" id="JAUKUA010000006">
    <property type="protein sequence ID" value="KAK0708579.1"/>
    <property type="molecule type" value="Genomic_DNA"/>
</dbReference>
<reference evidence="2" key="1">
    <citation type="submission" date="2023-06" db="EMBL/GenBank/DDBJ databases">
        <title>Genome-scale phylogeny and comparative genomics of the fungal order Sordariales.</title>
        <authorList>
            <consortium name="Lawrence Berkeley National Laboratory"/>
            <person name="Hensen N."/>
            <person name="Bonometti L."/>
            <person name="Westerberg I."/>
            <person name="Brannstrom I.O."/>
            <person name="Guillou S."/>
            <person name="Cros-Aarteil S."/>
            <person name="Calhoun S."/>
            <person name="Haridas S."/>
            <person name="Kuo A."/>
            <person name="Mondo S."/>
            <person name="Pangilinan J."/>
            <person name="Riley R."/>
            <person name="Labutti K."/>
            <person name="Andreopoulos B."/>
            <person name="Lipzen A."/>
            <person name="Chen C."/>
            <person name="Yanf M."/>
            <person name="Daum C."/>
            <person name="Ng V."/>
            <person name="Clum A."/>
            <person name="Steindorff A."/>
            <person name="Ohm R."/>
            <person name="Martin F."/>
            <person name="Silar P."/>
            <person name="Natvig D."/>
            <person name="Lalanne C."/>
            <person name="Gautier V."/>
            <person name="Ament-Velasquez S.L."/>
            <person name="Kruys A."/>
            <person name="Hutchinson M.I."/>
            <person name="Powell A.J."/>
            <person name="Barry K."/>
            <person name="Miller A.N."/>
            <person name="Grigoriev I.V."/>
            <person name="Debuchy R."/>
            <person name="Gladieux P."/>
            <person name="Thoren M.H."/>
            <person name="Johannesson H."/>
        </authorList>
    </citation>
    <scope>NUCLEOTIDE SEQUENCE</scope>
    <source>
        <strain evidence="2">SMH4607-1</strain>
    </source>
</reference>
<dbReference type="Proteomes" id="UP001172102">
    <property type="component" value="Unassembled WGS sequence"/>
</dbReference>
<protein>
    <submittedName>
        <fullName evidence="2">Uncharacterized protein</fullName>
    </submittedName>
</protein>
<name>A0AA40A3L2_9PEZI</name>
<dbReference type="AlphaFoldDB" id="A0AA40A3L2"/>
<organism evidence="2 3">
    <name type="scientific">Lasiosphaeris hirsuta</name>
    <dbReference type="NCBI Taxonomy" id="260670"/>
    <lineage>
        <taxon>Eukaryota</taxon>
        <taxon>Fungi</taxon>
        <taxon>Dikarya</taxon>
        <taxon>Ascomycota</taxon>
        <taxon>Pezizomycotina</taxon>
        <taxon>Sordariomycetes</taxon>
        <taxon>Sordariomycetidae</taxon>
        <taxon>Sordariales</taxon>
        <taxon>Lasiosphaeriaceae</taxon>
        <taxon>Lasiosphaeris</taxon>
    </lineage>
</organism>
<evidence type="ECO:0000313" key="2">
    <source>
        <dbReference type="EMBL" id="KAK0708579.1"/>
    </source>
</evidence>
<gene>
    <name evidence="2" type="ORF">B0H67DRAFT_672801</name>
</gene>
<feature type="compositionally biased region" description="Basic and acidic residues" evidence="1">
    <location>
        <begin position="1"/>
        <end position="11"/>
    </location>
</feature>
<comment type="caution">
    <text evidence="2">The sequence shown here is derived from an EMBL/GenBank/DDBJ whole genome shotgun (WGS) entry which is preliminary data.</text>
</comment>
<evidence type="ECO:0000256" key="1">
    <source>
        <dbReference type="SAM" id="MobiDB-lite"/>
    </source>
</evidence>
<proteinExistence type="predicted"/>
<feature type="region of interest" description="Disordered" evidence="1">
    <location>
        <begin position="1"/>
        <end position="35"/>
    </location>
</feature>
<accession>A0AA40A3L2</accession>
<sequence>MRVEVPSDPETHYPTTGFNPNDADFPRHPGPHRQVSTGLASQIYLHIRGINLKANKDDSLSEDELLLAFRIIIISIIHTPNRDPNTRVTTSPKLFSEAQFKAESAPGLIQDVVDTPKHAKARNMYYLNPWPRDEELEERLSGTSTCIAAKFEIEQASRAIDVTSEPCLARRAAPPGPISARSSCRTAQYSNCSYSAEEWCKVEDGVVSAGNGPDTGATLYKMVELVSKPGANVAVETYDVSERLDLEKKKHVETAGNIVG</sequence>
<keyword evidence="3" id="KW-1185">Reference proteome</keyword>
<evidence type="ECO:0000313" key="3">
    <source>
        <dbReference type="Proteomes" id="UP001172102"/>
    </source>
</evidence>